<evidence type="ECO:0000256" key="1">
    <source>
        <dbReference type="SAM" id="Phobius"/>
    </source>
</evidence>
<dbReference type="SUPFAM" id="SSF54523">
    <property type="entry name" value="Pili subunits"/>
    <property type="match status" value="1"/>
</dbReference>
<evidence type="ECO:0000313" key="3">
    <source>
        <dbReference type="Proteomes" id="UP001320119"/>
    </source>
</evidence>
<dbReference type="Pfam" id="PF07963">
    <property type="entry name" value="N_methyl"/>
    <property type="match status" value="1"/>
</dbReference>
<dbReference type="Proteomes" id="UP001320119">
    <property type="component" value="Chromosome"/>
</dbReference>
<keyword evidence="1" id="KW-1133">Transmembrane helix</keyword>
<dbReference type="EMBL" id="AP023086">
    <property type="protein sequence ID" value="BCD97132.1"/>
    <property type="molecule type" value="Genomic_DNA"/>
</dbReference>
<dbReference type="GO" id="GO:0043683">
    <property type="term" value="P:type IV pilus assembly"/>
    <property type="evidence" value="ECO:0007669"/>
    <property type="project" value="InterPro"/>
</dbReference>
<keyword evidence="1" id="KW-0812">Transmembrane</keyword>
<proteinExistence type="predicted"/>
<name>A0AAN1WGE6_9GAMM</name>
<organism evidence="2 3">
    <name type="scientific">Marinagarivorans cellulosilyticus</name>
    <dbReference type="NCBI Taxonomy" id="2721545"/>
    <lineage>
        <taxon>Bacteria</taxon>
        <taxon>Pseudomonadati</taxon>
        <taxon>Pseudomonadota</taxon>
        <taxon>Gammaproteobacteria</taxon>
        <taxon>Cellvibrionales</taxon>
        <taxon>Cellvibrionaceae</taxon>
        <taxon>Marinagarivorans</taxon>
    </lineage>
</organism>
<dbReference type="RefSeq" id="WP_275068744.1">
    <property type="nucleotide sequence ID" value="NZ_AP023086.1"/>
</dbReference>
<protein>
    <submittedName>
        <fullName evidence="2">Type IV pilus assembly protein PilE</fullName>
    </submittedName>
</protein>
<dbReference type="Pfam" id="PF16732">
    <property type="entry name" value="ComP_DUS"/>
    <property type="match status" value="1"/>
</dbReference>
<keyword evidence="1" id="KW-0472">Membrane</keyword>
<dbReference type="PANTHER" id="PTHR30093:SF47">
    <property type="entry name" value="TYPE IV PILUS NON-CORE MINOR PILIN PILE"/>
    <property type="match status" value="1"/>
</dbReference>
<accession>A0AAN1WGE6</accession>
<dbReference type="InterPro" id="IPR045584">
    <property type="entry name" value="Pilin-like"/>
</dbReference>
<dbReference type="PANTHER" id="PTHR30093">
    <property type="entry name" value="GENERAL SECRETION PATHWAY PROTEIN G"/>
    <property type="match status" value="1"/>
</dbReference>
<dbReference type="Gene3D" id="3.30.700.10">
    <property type="entry name" value="Glycoprotein, Type 4 Pilin"/>
    <property type="match status" value="1"/>
</dbReference>
<dbReference type="KEGG" id="marq:MARGE09_P1333"/>
<dbReference type="AlphaFoldDB" id="A0AAN1WGE6"/>
<dbReference type="InterPro" id="IPR031982">
    <property type="entry name" value="PilE-like"/>
</dbReference>
<evidence type="ECO:0000313" key="2">
    <source>
        <dbReference type="EMBL" id="BCD97132.1"/>
    </source>
</evidence>
<keyword evidence="3" id="KW-1185">Reference proteome</keyword>
<dbReference type="NCBIfam" id="TIGR02532">
    <property type="entry name" value="IV_pilin_GFxxxE"/>
    <property type="match status" value="1"/>
</dbReference>
<dbReference type="InterPro" id="IPR012902">
    <property type="entry name" value="N_methyl_site"/>
</dbReference>
<reference evidence="2 3" key="1">
    <citation type="journal article" date="2022" name="IScience">
        <title>An ultrasensitive nanofiber-based assay for enzymatic hydrolysis and deep-sea microbial degradation of cellulose.</title>
        <authorList>
            <person name="Tsudome M."/>
            <person name="Tachioka M."/>
            <person name="Miyazaki M."/>
            <person name="Uchimura K."/>
            <person name="Tsuda M."/>
            <person name="Takaki Y."/>
            <person name="Deguchi S."/>
        </authorList>
    </citation>
    <scope>NUCLEOTIDE SEQUENCE [LARGE SCALE GENOMIC DNA]</scope>
    <source>
        <strain evidence="2 3">GE09</strain>
    </source>
</reference>
<feature type="transmembrane region" description="Helical" evidence="1">
    <location>
        <begin position="12"/>
        <end position="32"/>
    </location>
</feature>
<gene>
    <name evidence="2" type="ORF">MARGE09_P1333</name>
</gene>
<sequence length="134" mass="14645">MLHYRQQGFNLIELLIVIVIISILAAVALPSYQDSVRKSNRSDGQAQLLEAASRMERYFYKNNSYSIDLTDLGYSASSGIASPEGHYTLEVVAATASCPIATCYKLQATAVDNQVPDGDLTLDSLGQKLPADKW</sequence>